<accession>A0A453J7M9</accession>
<evidence type="ECO:0000313" key="7">
    <source>
        <dbReference type="Proteomes" id="UP000015105"/>
    </source>
</evidence>
<dbReference type="InterPro" id="IPR058922">
    <property type="entry name" value="WHD_DRP"/>
</dbReference>
<dbReference type="EnsemblPlants" id="AET4Gv20826400.2">
    <property type="protein sequence ID" value="AET4Gv20826400.2"/>
    <property type="gene ID" value="AET4Gv20826400"/>
</dbReference>
<dbReference type="GO" id="GO:0042742">
    <property type="term" value="P:defense response to bacterium"/>
    <property type="evidence" value="ECO:0007669"/>
    <property type="project" value="UniProtKB-ARBA"/>
</dbReference>
<dbReference type="PRINTS" id="PR00364">
    <property type="entry name" value="DISEASERSIST"/>
</dbReference>
<dbReference type="InterPro" id="IPR055414">
    <property type="entry name" value="LRR_R13L4/SHOC2-like"/>
</dbReference>
<dbReference type="Pfam" id="PF00931">
    <property type="entry name" value="NB-ARC"/>
    <property type="match status" value="1"/>
</dbReference>
<dbReference type="InterPro" id="IPR002182">
    <property type="entry name" value="NB-ARC"/>
</dbReference>
<evidence type="ECO:0000256" key="1">
    <source>
        <dbReference type="ARBA" id="ARBA00022737"/>
    </source>
</evidence>
<dbReference type="PANTHER" id="PTHR23155:SF906">
    <property type="entry name" value="OS08G0205100 PROTEIN"/>
    <property type="match status" value="1"/>
</dbReference>
<feature type="domain" description="NB-ARC" evidence="3">
    <location>
        <begin position="1"/>
        <end position="81"/>
    </location>
</feature>
<proteinExistence type="predicted"/>
<sequence length="479" mass="55007">MLREHLQTKRFLIIIDDLWGTAAWDIIKCVFVKNDLASRVVLTTRNKEVAMRCCSHHHDCILQMKPLNNEDSARLFFSRIFGSKEACPPQLRDVSVEIIKKCGGLPLAVISISSMLASKGCDQKEWWEYVQNSLGPRSNYMLEVEGMMQILNLSYIDLPPYLKTCFLYLGMHPEDYQMERSNLERQWMAEGFIGTENGQDAEKVARNYFNELVNRSFIQPIEFDKQGSVTKCKEHDMLLDLILMKAAQENFLTIVDGSHAFTELKCNVPRRLSIRLDGASNGREILSQVRSVMFFGSSQNTPPLSEFKFLRVVHIDLDYATVDLTGLCRLYQLRYLCISDSCSYQLPTKIGALQHLQTLELFSCDRVPSDIIHLPRLMFLKAWTRLPDGIGNMRSLPHLFGFDFALYKLDNIRGLGELTNLKFLFLTCGVRKDDWERRTHGCSMLFSGKPVSPREPVCRSHRLHRWLHAIVSSPSSLPP</sequence>
<reference evidence="6" key="5">
    <citation type="journal article" date="2021" name="G3 (Bethesda)">
        <title>Aegilops tauschii genome assembly Aet v5.0 features greater sequence contiguity and improved annotation.</title>
        <authorList>
            <person name="Wang L."/>
            <person name="Zhu T."/>
            <person name="Rodriguez J.C."/>
            <person name="Deal K.R."/>
            <person name="Dubcovsky J."/>
            <person name="McGuire P.E."/>
            <person name="Lux T."/>
            <person name="Spannagl M."/>
            <person name="Mayer K.F.X."/>
            <person name="Baldrich P."/>
            <person name="Meyers B.C."/>
            <person name="Huo N."/>
            <person name="Gu Y.Q."/>
            <person name="Zhou H."/>
            <person name="Devos K.M."/>
            <person name="Bennetzen J.L."/>
            <person name="Unver T."/>
            <person name="Budak H."/>
            <person name="Gulick P.J."/>
            <person name="Galiba G."/>
            <person name="Kalapos B."/>
            <person name="Nelson D.R."/>
            <person name="Li P."/>
            <person name="You F.M."/>
            <person name="Luo M.C."/>
            <person name="Dvorak J."/>
        </authorList>
    </citation>
    <scope>NUCLEOTIDE SEQUENCE [LARGE SCALE GENOMIC DNA]</scope>
    <source>
        <strain evidence="6">cv. AL8/78</strain>
    </source>
</reference>
<evidence type="ECO:0000313" key="6">
    <source>
        <dbReference type="EnsemblPlants" id="AET4Gv20826400.5"/>
    </source>
</evidence>
<dbReference type="InterPro" id="IPR042197">
    <property type="entry name" value="Apaf_helical"/>
</dbReference>
<dbReference type="EnsemblPlants" id="AET4Gv20826400.4">
    <property type="protein sequence ID" value="AET4Gv20826400.4"/>
    <property type="gene ID" value="AET4Gv20826400"/>
</dbReference>
<dbReference type="Pfam" id="PF23598">
    <property type="entry name" value="LRR_14"/>
    <property type="match status" value="1"/>
</dbReference>
<reference evidence="6" key="3">
    <citation type="journal article" date="2017" name="Nature">
        <title>Genome sequence of the progenitor of the wheat D genome Aegilops tauschii.</title>
        <authorList>
            <person name="Luo M.C."/>
            <person name="Gu Y.Q."/>
            <person name="Puiu D."/>
            <person name="Wang H."/>
            <person name="Twardziok S.O."/>
            <person name="Deal K.R."/>
            <person name="Huo N."/>
            <person name="Zhu T."/>
            <person name="Wang L."/>
            <person name="Wang Y."/>
            <person name="McGuire P.E."/>
            <person name="Liu S."/>
            <person name="Long H."/>
            <person name="Ramasamy R.K."/>
            <person name="Rodriguez J.C."/>
            <person name="Van S.L."/>
            <person name="Yuan L."/>
            <person name="Wang Z."/>
            <person name="Xia Z."/>
            <person name="Xiao L."/>
            <person name="Anderson O.D."/>
            <person name="Ouyang S."/>
            <person name="Liang Y."/>
            <person name="Zimin A.V."/>
            <person name="Pertea G."/>
            <person name="Qi P."/>
            <person name="Bennetzen J.L."/>
            <person name="Dai X."/>
            <person name="Dawson M.W."/>
            <person name="Muller H.G."/>
            <person name="Kugler K."/>
            <person name="Rivarola-Duarte L."/>
            <person name="Spannagl M."/>
            <person name="Mayer K.F.X."/>
            <person name="Lu F.H."/>
            <person name="Bevan M.W."/>
            <person name="Leroy P."/>
            <person name="Li P."/>
            <person name="You F.M."/>
            <person name="Sun Q."/>
            <person name="Liu Z."/>
            <person name="Lyons E."/>
            <person name="Wicker T."/>
            <person name="Salzberg S.L."/>
            <person name="Devos K.M."/>
            <person name="Dvorak J."/>
        </authorList>
    </citation>
    <scope>NUCLEOTIDE SEQUENCE [LARGE SCALE GENOMIC DNA]</scope>
    <source>
        <strain evidence="6">cv. AL8/78</strain>
    </source>
</reference>
<dbReference type="GO" id="GO:0009626">
    <property type="term" value="P:plant-type hypersensitive response"/>
    <property type="evidence" value="ECO:0007669"/>
    <property type="project" value="UniProtKB-ARBA"/>
</dbReference>
<dbReference type="SUPFAM" id="SSF52058">
    <property type="entry name" value="L domain-like"/>
    <property type="match status" value="1"/>
</dbReference>
<reference evidence="7" key="2">
    <citation type="journal article" date="2017" name="Nat. Plants">
        <title>The Aegilops tauschii genome reveals multiple impacts of transposons.</title>
        <authorList>
            <person name="Zhao G."/>
            <person name="Zou C."/>
            <person name="Li K."/>
            <person name="Wang K."/>
            <person name="Li T."/>
            <person name="Gao L."/>
            <person name="Zhang X."/>
            <person name="Wang H."/>
            <person name="Yang Z."/>
            <person name="Liu X."/>
            <person name="Jiang W."/>
            <person name="Mao L."/>
            <person name="Kong X."/>
            <person name="Jiao Y."/>
            <person name="Jia J."/>
        </authorList>
    </citation>
    <scope>NUCLEOTIDE SEQUENCE [LARGE SCALE GENOMIC DNA]</scope>
    <source>
        <strain evidence="7">cv. AL8/78</strain>
    </source>
</reference>
<dbReference type="InterPro" id="IPR044974">
    <property type="entry name" value="Disease_R_plants"/>
</dbReference>
<dbReference type="Gramene" id="AET4Gv20826400.3">
    <property type="protein sequence ID" value="AET4Gv20826400.3"/>
    <property type="gene ID" value="AET4Gv20826400"/>
</dbReference>
<feature type="domain" description="Disease resistance R13L4/SHOC-2-like LRR" evidence="5">
    <location>
        <begin position="288"/>
        <end position="435"/>
    </location>
</feature>
<evidence type="ECO:0000259" key="4">
    <source>
        <dbReference type="Pfam" id="PF23559"/>
    </source>
</evidence>
<evidence type="ECO:0000259" key="5">
    <source>
        <dbReference type="Pfam" id="PF23598"/>
    </source>
</evidence>
<evidence type="ECO:0000256" key="2">
    <source>
        <dbReference type="ARBA" id="ARBA00022821"/>
    </source>
</evidence>
<name>A0A453J7M9_AEGTS</name>
<dbReference type="GO" id="GO:0043531">
    <property type="term" value="F:ADP binding"/>
    <property type="evidence" value="ECO:0007669"/>
    <property type="project" value="InterPro"/>
</dbReference>
<dbReference type="GO" id="GO:0002758">
    <property type="term" value="P:innate immune response-activating signaling pathway"/>
    <property type="evidence" value="ECO:0007669"/>
    <property type="project" value="UniProtKB-ARBA"/>
</dbReference>
<evidence type="ECO:0000259" key="3">
    <source>
        <dbReference type="Pfam" id="PF00931"/>
    </source>
</evidence>
<organism evidence="6 7">
    <name type="scientific">Aegilops tauschii subsp. strangulata</name>
    <name type="common">Goatgrass</name>
    <dbReference type="NCBI Taxonomy" id="200361"/>
    <lineage>
        <taxon>Eukaryota</taxon>
        <taxon>Viridiplantae</taxon>
        <taxon>Streptophyta</taxon>
        <taxon>Embryophyta</taxon>
        <taxon>Tracheophyta</taxon>
        <taxon>Spermatophyta</taxon>
        <taxon>Magnoliopsida</taxon>
        <taxon>Liliopsida</taxon>
        <taxon>Poales</taxon>
        <taxon>Poaceae</taxon>
        <taxon>BOP clade</taxon>
        <taxon>Pooideae</taxon>
        <taxon>Triticodae</taxon>
        <taxon>Triticeae</taxon>
        <taxon>Triticinae</taxon>
        <taxon>Aegilops</taxon>
    </lineage>
</organism>
<dbReference type="Gramene" id="AET4Gv20826400.1">
    <property type="protein sequence ID" value="AET4Gv20826400.1"/>
    <property type="gene ID" value="AET4Gv20826400"/>
</dbReference>
<dbReference type="Gramene" id="AET4Gv20826400.6">
    <property type="protein sequence ID" value="AET4Gv20826400.6"/>
    <property type="gene ID" value="AET4Gv20826400"/>
</dbReference>
<dbReference type="Gramene" id="AET4Gv20826400.7">
    <property type="protein sequence ID" value="AET4Gv20826400.7"/>
    <property type="gene ID" value="AET4Gv20826400"/>
</dbReference>
<dbReference type="EnsemblPlants" id="AET4Gv20826400.6">
    <property type="protein sequence ID" value="AET4Gv20826400.6"/>
    <property type="gene ID" value="AET4Gv20826400"/>
</dbReference>
<dbReference type="Gene3D" id="1.10.8.430">
    <property type="entry name" value="Helical domain of apoptotic protease-activating factors"/>
    <property type="match status" value="1"/>
</dbReference>
<dbReference type="Gene3D" id="1.10.10.10">
    <property type="entry name" value="Winged helix-like DNA-binding domain superfamily/Winged helix DNA-binding domain"/>
    <property type="match status" value="1"/>
</dbReference>
<feature type="domain" description="Disease resistance protein winged helix" evidence="4">
    <location>
        <begin position="172"/>
        <end position="242"/>
    </location>
</feature>
<dbReference type="PANTHER" id="PTHR23155">
    <property type="entry name" value="DISEASE RESISTANCE PROTEIN RP"/>
    <property type="match status" value="1"/>
</dbReference>
<protein>
    <submittedName>
        <fullName evidence="6">Uncharacterized protein</fullName>
    </submittedName>
</protein>
<dbReference type="SUPFAM" id="SSF52540">
    <property type="entry name" value="P-loop containing nucleoside triphosphate hydrolases"/>
    <property type="match status" value="1"/>
</dbReference>
<dbReference type="AlphaFoldDB" id="A0A453J7M9"/>
<reference evidence="6" key="4">
    <citation type="submission" date="2019-03" db="UniProtKB">
        <authorList>
            <consortium name="EnsemblPlants"/>
        </authorList>
    </citation>
    <scope>IDENTIFICATION</scope>
</reference>
<reference evidence="7" key="1">
    <citation type="journal article" date="2014" name="Science">
        <title>Ancient hybridizations among the ancestral genomes of bread wheat.</title>
        <authorList>
            <consortium name="International Wheat Genome Sequencing Consortium,"/>
            <person name="Marcussen T."/>
            <person name="Sandve S.R."/>
            <person name="Heier L."/>
            <person name="Spannagl M."/>
            <person name="Pfeifer M."/>
            <person name="Jakobsen K.S."/>
            <person name="Wulff B.B."/>
            <person name="Steuernagel B."/>
            <person name="Mayer K.F."/>
            <person name="Olsen O.A."/>
        </authorList>
    </citation>
    <scope>NUCLEOTIDE SEQUENCE [LARGE SCALE GENOMIC DNA]</scope>
    <source>
        <strain evidence="7">cv. AL8/78</strain>
    </source>
</reference>
<dbReference type="EnsemblPlants" id="AET4Gv20826400.3">
    <property type="protein sequence ID" value="AET4Gv20826400.3"/>
    <property type="gene ID" value="AET4Gv20826400"/>
</dbReference>
<dbReference type="Pfam" id="PF23559">
    <property type="entry name" value="WHD_DRP"/>
    <property type="match status" value="1"/>
</dbReference>
<dbReference type="FunFam" id="1.10.10.10:FF:000322">
    <property type="entry name" value="Probable disease resistance protein At1g63360"/>
    <property type="match status" value="1"/>
</dbReference>
<dbReference type="EnsemblPlants" id="AET4Gv20826400.5">
    <property type="protein sequence ID" value="AET4Gv20826400.5"/>
    <property type="gene ID" value="AET4Gv20826400"/>
</dbReference>
<keyword evidence="1" id="KW-0677">Repeat</keyword>
<dbReference type="InterPro" id="IPR032675">
    <property type="entry name" value="LRR_dom_sf"/>
</dbReference>
<dbReference type="Gene3D" id="3.40.50.300">
    <property type="entry name" value="P-loop containing nucleotide triphosphate hydrolases"/>
    <property type="match status" value="1"/>
</dbReference>
<dbReference type="Gramene" id="AET4Gv20826400.2">
    <property type="protein sequence ID" value="AET4Gv20826400.2"/>
    <property type="gene ID" value="AET4Gv20826400"/>
</dbReference>
<dbReference type="Gramene" id="AET4Gv20826400.5">
    <property type="protein sequence ID" value="AET4Gv20826400.5"/>
    <property type="gene ID" value="AET4Gv20826400"/>
</dbReference>
<keyword evidence="7" id="KW-1185">Reference proteome</keyword>
<dbReference type="InterPro" id="IPR036388">
    <property type="entry name" value="WH-like_DNA-bd_sf"/>
</dbReference>
<dbReference type="STRING" id="200361.A0A453J7M9"/>
<dbReference type="InterPro" id="IPR027417">
    <property type="entry name" value="P-loop_NTPase"/>
</dbReference>
<dbReference type="Gene3D" id="3.80.10.10">
    <property type="entry name" value="Ribonuclease Inhibitor"/>
    <property type="match status" value="1"/>
</dbReference>
<keyword evidence="2" id="KW-0611">Plant defense</keyword>
<dbReference type="Gramene" id="AET4Gv20826400.4">
    <property type="protein sequence ID" value="AET4Gv20826400.4"/>
    <property type="gene ID" value="AET4Gv20826400"/>
</dbReference>
<dbReference type="Proteomes" id="UP000015105">
    <property type="component" value="Chromosome 4D"/>
</dbReference>
<dbReference type="EnsemblPlants" id="AET4Gv20826400.7">
    <property type="protein sequence ID" value="AET4Gv20826400.7"/>
    <property type="gene ID" value="AET4Gv20826400"/>
</dbReference>
<dbReference type="EnsemblPlants" id="AET4Gv20826400.1">
    <property type="protein sequence ID" value="AET4Gv20826400.1"/>
    <property type="gene ID" value="AET4Gv20826400"/>
</dbReference>